<proteinExistence type="inferred from homology"/>
<dbReference type="EC" id="2.8.2.-" evidence="3"/>
<evidence type="ECO:0000259" key="5">
    <source>
        <dbReference type="Pfam" id="PF00685"/>
    </source>
</evidence>
<evidence type="ECO:0000256" key="2">
    <source>
        <dbReference type="ARBA" id="ARBA00022679"/>
    </source>
</evidence>
<feature type="domain" description="Sulfotransferase" evidence="5">
    <location>
        <begin position="104"/>
        <end position="190"/>
    </location>
</feature>
<keyword evidence="7" id="KW-1185">Reference proteome</keyword>
<keyword evidence="2 3" id="KW-0808">Transferase</keyword>
<dbReference type="PANTHER" id="PTHR11783">
    <property type="entry name" value="SULFOTRANSFERASE SULT"/>
    <property type="match status" value="1"/>
</dbReference>
<dbReference type="InterPro" id="IPR000863">
    <property type="entry name" value="Sulfotransferase_dom"/>
</dbReference>
<evidence type="ECO:0000313" key="7">
    <source>
        <dbReference type="Proteomes" id="UP001341840"/>
    </source>
</evidence>
<dbReference type="Proteomes" id="UP001341840">
    <property type="component" value="Unassembled WGS sequence"/>
</dbReference>
<comment type="caution">
    <text evidence="6">The sequence shown here is derived from an EMBL/GenBank/DDBJ whole genome shotgun (WGS) entry which is preliminary data.</text>
</comment>
<evidence type="ECO:0000256" key="3">
    <source>
        <dbReference type="RuleBase" id="RU361155"/>
    </source>
</evidence>
<organism evidence="6 7">
    <name type="scientific">Stylosanthes scabra</name>
    <dbReference type="NCBI Taxonomy" id="79078"/>
    <lineage>
        <taxon>Eukaryota</taxon>
        <taxon>Viridiplantae</taxon>
        <taxon>Streptophyta</taxon>
        <taxon>Embryophyta</taxon>
        <taxon>Tracheophyta</taxon>
        <taxon>Spermatophyta</taxon>
        <taxon>Magnoliopsida</taxon>
        <taxon>eudicotyledons</taxon>
        <taxon>Gunneridae</taxon>
        <taxon>Pentapetalae</taxon>
        <taxon>rosids</taxon>
        <taxon>fabids</taxon>
        <taxon>Fabales</taxon>
        <taxon>Fabaceae</taxon>
        <taxon>Papilionoideae</taxon>
        <taxon>50 kb inversion clade</taxon>
        <taxon>dalbergioids sensu lato</taxon>
        <taxon>Dalbergieae</taxon>
        <taxon>Pterocarpus clade</taxon>
        <taxon>Stylosanthes</taxon>
    </lineage>
</organism>
<dbReference type="EMBL" id="JASCZI010151526">
    <property type="protein sequence ID" value="MED6173347.1"/>
    <property type="molecule type" value="Genomic_DNA"/>
</dbReference>
<evidence type="ECO:0000256" key="4">
    <source>
        <dbReference type="SAM" id="MobiDB-lite"/>
    </source>
</evidence>
<dbReference type="InterPro" id="IPR027417">
    <property type="entry name" value="P-loop_NTPase"/>
</dbReference>
<evidence type="ECO:0000256" key="1">
    <source>
        <dbReference type="ARBA" id="ARBA00005771"/>
    </source>
</evidence>
<dbReference type="Gene3D" id="3.40.50.300">
    <property type="entry name" value="P-loop containing nucleotide triphosphate hydrolases"/>
    <property type="match status" value="1"/>
</dbReference>
<evidence type="ECO:0000313" key="6">
    <source>
        <dbReference type="EMBL" id="MED6173347.1"/>
    </source>
</evidence>
<sequence length="190" mass="21701">MRFKKKQLVELDIASKEEINIVETKLAGFYVLWHQNTGSAEDNLSGEITETRGNLRENTSLGTDVARRNKTTHSQEKESADVDRRHATDESNVSRRNFDLNKKIMYEEIKMNPTLVLKELAEFLGFPFSREEEDLGVVDEILKLCSFDNLSNLEVNNNGKMSFGVETKLFFCLGQVGDSKNCLTLEMIEK</sequence>
<comment type="similarity">
    <text evidence="1 3">Belongs to the sulfotransferase 1 family.</text>
</comment>
<dbReference type="SUPFAM" id="SSF52540">
    <property type="entry name" value="P-loop containing nucleoside triphosphate hydrolases"/>
    <property type="match status" value="1"/>
</dbReference>
<gene>
    <name evidence="6" type="ORF">PIB30_058461</name>
</gene>
<dbReference type="Pfam" id="PF00685">
    <property type="entry name" value="Sulfotransfer_1"/>
    <property type="match status" value="1"/>
</dbReference>
<feature type="region of interest" description="Disordered" evidence="4">
    <location>
        <begin position="60"/>
        <end position="91"/>
    </location>
</feature>
<reference evidence="6 7" key="1">
    <citation type="journal article" date="2023" name="Plants (Basel)">
        <title>Bridging the Gap: Combining Genomics and Transcriptomics Approaches to Understand Stylosanthes scabra, an Orphan Legume from the Brazilian Caatinga.</title>
        <authorList>
            <person name="Ferreira-Neto J.R.C."/>
            <person name="da Silva M.D."/>
            <person name="Binneck E."/>
            <person name="de Melo N.F."/>
            <person name="da Silva R.H."/>
            <person name="de Melo A.L.T.M."/>
            <person name="Pandolfi V."/>
            <person name="Bustamante F.O."/>
            <person name="Brasileiro-Vidal A.C."/>
            <person name="Benko-Iseppon A.M."/>
        </authorList>
    </citation>
    <scope>NUCLEOTIDE SEQUENCE [LARGE SCALE GENOMIC DNA]</scope>
    <source>
        <tissue evidence="6">Leaves</tissue>
    </source>
</reference>
<name>A0ABU6VIG8_9FABA</name>
<feature type="compositionally biased region" description="Basic and acidic residues" evidence="4">
    <location>
        <begin position="73"/>
        <end position="91"/>
    </location>
</feature>
<accession>A0ABU6VIG8</accession>
<protein>
    <recommendedName>
        <fullName evidence="3">Sulfotransferase</fullName>
        <ecNumber evidence="3">2.8.2.-</ecNumber>
    </recommendedName>
</protein>